<name>A0A0L1J770_ASPN3</name>
<organism evidence="3 4">
    <name type="scientific">Aspergillus nomiae NRRL (strain ATCC 15546 / NRRL 13137 / CBS 260.88 / M93)</name>
    <dbReference type="NCBI Taxonomy" id="1509407"/>
    <lineage>
        <taxon>Eukaryota</taxon>
        <taxon>Fungi</taxon>
        <taxon>Dikarya</taxon>
        <taxon>Ascomycota</taxon>
        <taxon>Pezizomycotina</taxon>
        <taxon>Eurotiomycetes</taxon>
        <taxon>Eurotiomycetidae</taxon>
        <taxon>Eurotiales</taxon>
        <taxon>Aspergillaceae</taxon>
        <taxon>Aspergillus</taxon>
        <taxon>Aspergillus subgen. Circumdati</taxon>
    </lineage>
</organism>
<keyword evidence="2" id="KW-0732">Signal</keyword>
<dbReference type="Gene3D" id="1.10.260.130">
    <property type="match status" value="1"/>
</dbReference>
<dbReference type="GO" id="GO:0004806">
    <property type="term" value="F:triacylglycerol lipase activity"/>
    <property type="evidence" value="ECO:0007669"/>
    <property type="project" value="UniProtKB-UniRule"/>
</dbReference>
<dbReference type="RefSeq" id="XP_015408517.1">
    <property type="nucleotide sequence ID" value="XM_015550705.1"/>
</dbReference>
<evidence type="ECO:0000313" key="4">
    <source>
        <dbReference type="Proteomes" id="UP000037505"/>
    </source>
</evidence>
<evidence type="ECO:0000256" key="2">
    <source>
        <dbReference type="PIRNR" id="PIRNR029171"/>
    </source>
</evidence>
<feature type="chain" id="PRO_5013435039" evidence="2">
    <location>
        <begin position="20"/>
        <end position="447"/>
    </location>
</feature>
<keyword evidence="4" id="KW-1185">Reference proteome</keyword>
<dbReference type="InterPro" id="IPR005152">
    <property type="entry name" value="Lipase_secreted"/>
</dbReference>
<accession>A0A0L1J770</accession>
<dbReference type="Proteomes" id="UP000037505">
    <property type="component" value="Unassembled WGS sequence"/>
</dbReference>
<dbReference type="GeneID" id="26807252"/>
<proteinExistence type="inferred from homology"/>
<dbReference type="OrthoDB" id="2373480at2759"/>
<protein>
    <submittedName>
        <fullName evidence="3">Putative lipase 2</fullName>
    </submittedName>
</protein>
<gene>
    <name evidence="3" type="ORF">ANOM_005448</name>
</gene>
<dbReference type="SUPFAM" id="SSF53474">
    <property type="entry name" value="alpha/beta-Hydrolases"/>
    <property type="match status" value="1"/>
</dbReference>
<reference evidence="3 4" key="1">
    <citation type="submission" date="2014-06" db="EMBL/GenBank/DDBJ databases">
        <title>The Genome of the Aflatoxigenic Filamentous Fungus Aspergillus nomius.</title>
        <authorList>
            <person name="Moore M.G."/>
            <person name="Shannon B.M."/>
            <person name="Brian M.M."/>
        </authorList>
    </citation>
    <scope>NUCLEOTIDE SEQUENCE [LARGE SCALE GENOMIC DNA]</scope>
    <source>
        <strain evidence="3 4">NRRL 13137</strain>
    </source>
</reference>
<comment type="caution">
    <text evidence="3">The sequence shown here is derived from an EMBL/GenBank/DDBJ whole genome shotgun (WGS) entry which is preliminary data.</text>
</comment>
<sequence>MLGLGSLLSFFFVFTTCLAYPGGLASRATVTPPSTDPFYEPPAGYENEDPGTILRYRNVPHPIALIDPIKMKLEAAYQILYRSTDNWANATATVTTVLVPENANTSRLLSYQIPEDSSAIDCAPSYVLQTGIEDNDLLSKVGIQSHTVLFRAALEKGWIVSIPDHEGPKAAFLANRRAGHAVLDGIRAVLRSSDFTTVSPNASVAMWGYSGGSLASGFAAELQPTYAPDLDMIVGAALGGLIGDIEVVTYTVNKGPFVGLDFGGFNGIAHEYPDIAALYEEQLVESKKAKFYDANHNCFVANVIEYPFQDIFSYFKDPSILSYPQMQQALKDNNLGQNPPKIPIFVYKGALDEISPASTAEIVASRYCAGGTVVRYKNVLTHEHILLQADGFLEAFAWLEERMNGEAMQSDCSHTDELLPISEPGSLGVIAPTVEGVGKDVVGTILG</sequence>
<dbReference type="InterPro" id="IPR029058">
    <property type="entry name" value="AB_hydrolase_fold"/>
</dbReference>
<dbReference type="GO" id="GO:0016042">
    <property type="term" value="P:lipid catabolic process"/>
    <property type="evidence" value="ECO:0007669"/>
    <property type="project" value="UniProtKB-UniRule"/>
</dbReference>
<dbReference type="PANTHER" id="PTHR34853">
    <property type="match status" value="1"/>
</dbReference>
<dbReference type="PIRSF" id="PIRSF029171">
    <property type="entry name" value="Esterase_LipA"/>
    <property type="match status" value="1"/>
</dbReference>
<feature type="signal peptide" evidence="2">
    <location>
        <begin position="1"/>
        <end position="19"/>
    </location>
</feature>
<dbReference type="AlphaFoldDB" id="A0A0L1J770"/>
<dbReference type="EMBL" id="JNOM01000076">
    <property type="protein sequence ID" value="KNG87594.1"/>
    <property type="molecule type" value="Genomic_DNA"/>
</dbReference>
<evidence type="ECO:0000256" key="1">
    <source>
        <dbReference type="ARBA" id="ARBA00022801"/>
    </source>
</evidence>
<dbReference type="Pfam" id="PF03583">
    <property type="entry name" value="LIP"/>
    <property type="match status" value="1"/>
</dbReference>
<dbReference type="Gene3D" id="3.40.50.1820">
    <property type="entry name" value="alpha/beta hydrolase"/>
    <property type="match status" value="1"/>
</dbReference>
<evidence type="ECO:0000313" key="3">
    <source>
        <dbReference type="EMBL" id="KNG87594.1"/>
    </source>
</evidence>
<dbReference type="PANTHER" id="PTHR34853:SF5">
    <property type="entry name" value="LIP-DOMAIN-CONTAINING PROTEIN-RELATED"/>
    <property type="match status" value="1"/>
</dbReference>
<keyword evidence="1" id="KW-0378">Hydrolase</keyword>
<comment type="similarity">
    <text evidence="2">Belongs to the AB hydrolase superfamily. Lipase family.</text>
</comment>